<dbReference type="CDD" id="cd04301">
    <property type="entry name" value="NAT_SF"/>
    <property type="match status" value="1"/>
</dbReference>
<comment type="caution">
    <text evidence="3">The sequence shown here is derived from an EMBL/GenBank/DDBJ whole genome shotgun (WGS) entry which is preliminary data.</text>
</comment>
<evidence type="ECO:0000259" key="2">
    <source>
        <dbReference type="PROSITE" id="PS51186"/>
    </source>
</evidence>
<dbReference type="PANTHER" id="PTHR13947">
    <property type="entry name" value="GNAT FAMILY N-ACETYLTRANSFERASE"/>
    <property type="match status" value="1"/>
</dbReference>
<evidence type="ECO:0000256" key="1">
    <source>
        <dbReference type="ARBA" id="ARBA00022679"/>
    </source>
</evidence>
<dbReference type="InterPro" id="IPR016181">
    <property type="entry name" value="Acyl_CoA_acyltransferase"/>
</dbReference>
<organism evidence="3 4">
    <name type="scientific">Candidatus Enterococcus wittei</name>
    <dbReference type="NCBI Taxonomy" id="1987383"/>
    <lineage>
        <taxon>Bacteria</taxon>
        <taxon>Bacillati</taxon>
        <taxon>Bacillota</taxon>
        <taxon>Bacilli</taxon>
        <taxon>Lactobacillales</taxon>
        <taxon>Enterococcaceae</taxon>
        <taxon>Enterococcus</taxon>
    </lineage>
</organism>
<feature type="domain" description="N-acetyltransferase" evidence="2">
    <location>
        <begin position="1"/>
        <end position="157"/>
    </location>
</feature>
<dbReference type="InterPro" id="IPR050769">
    <property type="entry name" value="NAT_camello-type"/>
</dbReference>
<reference evidence="3 4" key="1">
    <citation type="submission" date="2017-05" db="EMBL/GenBank/DDBJ databases">
        <title>The Genome Sequence of Enterococcus sp. 10A9_DIV0425.</title>
        <authorList>
            <consortium name="The Broad Institute Genomics Platform"/>
            <consortium name="The Broad Institute Genomic Center for Infectious Diseases"/>
            <person name="Earl A."/>
            <person name="Manson A."/>
            <person name="Schwartman J."/>
            <person name="Gilmore M."/>
            <person name="Abouelleil A."/>
            <person name="Cao P."/>
            <person name="Chapman S."/>
            <person name="Cusick C."/>
            <person name="Shea T."/>
            <person name="Young S."/>
            <person name="Neafsey D."/>
            <person name="Nusbaum C."/>
            <person name="Birren B."/>
        </authorList>
    </citation>
    <scope>NUCLEOTIDE SEQUENCE [LARGE SCALE GENOMIC DNA]</scope>
    <source>
        <strain evidence="3 4">10A9_DIV0425</strain>
    </source>
</reference>
<keyword evidence="4" id="KW-1185">Reference proteome</keyword>
<dbReference type="Pfam" id="PF00583">
    <property type="entry name" value="Acetyltransf_1"/>
    <property type="match status" value="1"/>
</dbReference>
<dbReference type="STRING" id="1987383.A5844_000022"/>
<proteinExistence type="predicted"/>
<evidence type="ECO:0000313" key="4">
    <source>
        <dbReference type="Proteomes" id="UP000194933"/>
    </source>
</evidence>
<dbReference type="GO" id="GO:0008080">
    <property type="term" value="F:N-acetyltransferase activity"/>
    <property type="evidence" value="ECO:0007669"/>
    <property type="project" value="InterPro"/>
</dbReference>
<dbReference type="Gene3D" id="3.40.630.30">
    <property type="match status" value="1"/>
</dbReference>
<dbReference type="EMBL" id="NGMO01000001">
    <property type="protein sequence ID" value="OTP11808.1"/>
    <property type="molecule type" value="Genomic_DNA"/>
</dbReference>
<sequence>MLIREMKRKDNQQVKQIIQSSLKSVGLAIEGTAYFDPQLNDLFDFYQKLPHGKYWVVEIDQKVVGGIGIAPFDEKAKICELQKLYLKPEVQGLGIANLLMNTALYFASEYYDQCYLETRKELAAACKLYEKFGFQSLSTPLEGSEHSAMDIWYIKKL</sequence>
<name>A0A2C9XPN6_9ENTE</name>
<dbReference type="PROSITE" id="PS51186">
    <property type="entry name" value="GNAT"/>
    <property type="match status" value="1"/>
</dbReference>
<gene>
    <name evidence="3" type="ORF">A5844_000022</name>
</gene>
<keyword evidence="1" id="KW-0808">Transferase</keyword>
<protein>
    <recommendedName>
        <fullName evidence="2">N-acetyltransferase domain-containing protein</fullName>
    </recommendedName>
</protein>
<dbReference type="Proteomes" id="UP000194933">
    <property type="component" value="Unassembled WGS sequence"/>
</dbReference>
<accession>A0A2C9XPN6</accession>
<dbReference type="AlphaFoldDB" id="A0A2C9XPN6"/>
<evidence type="ECO:0000313" key="3">
    <source>
        <dbReference type="EMBL" id="OTP11808.1"/>
    </source>
</evidence>
<dbReference type="InterPro" id="IPR000182">
    <property type="entry name" value="GNAT_dom"/>
</dbReference>
<dbReference type="SUPFAM" id="SSF55729">
    <property type="entry name" value="Acyl-CoA N-acyltransferases (Nat)"/>
    <property type="match status" value="1"/>
</dbReference>
<dbReference type="PANTHER" id="PTHR13947:SF37">
    <property type="entry name" value="LD18367P"/>
    <property type="match status" value="1"/>
</dbReference>
<dbReference type="RefSeq" id="WP_086283046.1">
    <property type="nucleotide sequence ID" value="NZ_NGMO01000001.1"/>
</dbReference>